<dbReference type="Pfam" id="PF05593">
    <property type="entry name" value="RHS_repeat"/>
    <property type="match status" value="5"/>
</dbReference>
<dbReference type="InterPro" id="IPR045351">
    <property type="entry name" value="DUF6531"/>
</dbReference>
<dbReference type="PANTHER" id="PTHR32305">
    <property type="match status" value="1"/>
</dbReference>
<dbReference type="NCBIfam" id="TIGR01643">
    <property type="entry name" value="YD_repeat_2x"/>
    <property type="match status" value="9"/>
</dbReference>
<dbReference type="InterPro" id="IPR056823">
    <property type="entry name" value="TEN-like_YD-shell"/>
</dbReference>
<evidence type="ECO:0000256" key="1">
    <source>
        <dbReference type="ARBA" id="ARBA00022737"/>
    </source>
</evidence>
<dbReference type="Gene3D" id="2.180.10.10">
    <property type="entry name" value="RHS repeat-associated core"/>
    <property type="match status" value="3"/>
</dbReference>
<feature type="domain" description="Teneurin-like YD-shell" evidence="4">
    <location>
        <begin position="575"/>
        <end position="709"/>
    </location>
</feature>
<dbReference type="Proteomes" id="UP001059597">
    <property type="component" value="Chromosome"/>
</dbReference>
<gene>
    <name evidence="5" type="ORF">HEK616_28760</name>
</gene>
<organism evidence="5 6">
    <name type="scientific">Streptomyces nigrescens</name>
    <dbReference type="NCBI Taxonomy" id="1920"/>
    <lineage>
        <taxon>Bacteria</taxon>
        <taxon>Bacillati</taxon>
        <taxon>Actinomycetota</taxon>
        <taxon>Actinomycetes</taxon>
        <taxon>Kitasatosporales</taxon>
        <taxon>Streptomycetaceae</taxon>
        <taxon>Streptomyces</taxon>
    </lineage>
</organism>
<feature type="domain" description="DUF6531" evidence="3">
    <location>
        <begin position="114"/>
        <end position="186"/>
    </location>
</feature>
<evidence type="ECO:0000313" key="5">
    <source>
        <dbReference type="EMBL" id="BDM69389.1"/>
    </source>
</evidence>
<dbReference type="InterPro" id="IPR006530">
    <property type="entry name" value="YD"/>
</dbReference>
<dbReference type="PANTHER" id="PTHR32305:SF15">
    <property type="entry name" value="PROTEIN RHSA-RELATED"/>
    <property type="match status" value="1"/>
</dbReference>
<dbReference type="InterPro" id="IPR031325">
    <property type="entry name" value="RHS_repeat"/>
</dbReference>
<dbReference type="PRINTS" id="PR00394">
    <property type="entry name" value="RHSPROTEIN"/>
</dbReference>
<feature type="region of interest" description="Disordered" evidence="2">
    <location>
        <begin position="1108"/>
        <end position="1154"/>
    </location>
</feature>
<dbReference type="InterPro" id="IPR022385">
    <property type="entry name" value="Rhs_assc_core"/>
</dbReference>
<keyword evidence="6" id="KW-1185">Reference proteome</keyword>
<evidence type="ECO:0000256" key="2">
    <source>
        <dbReference type="SAM" id="MobiDB-lite"/>
    </source>
</evidence>
<dbReference type="RefSeq" id="WP_261953299.1">
    <property type="nucleotide sequence ID" value="NZ_AP026073.1"/>
</dbReference>
<feature type="domain" description="Teneurin-like YD-shell" evidence="4">
    <location>
        <begin position="804"/>
        <end position="1114"/>
    </location>
</feature>
<keyword evidence="1" id="KW-0677">Repeat</keyword>
<accession>A0ABN6QT82</accession>
<dbReference type="NCBIfam" id="TIGR03696">
    <property type="entry name" value="Rhs_assc_core"/>
    <property type="match status" value="1"/>
</dbReference>
<proteinExistence type="predicted"/>
<protein>
    <submittedName>
        <fullName evidence="5">Type IV secretion protein Rhs</fullName>
    </submittedName>
</protein>
<evidence type="ECO:0000259" key="3">
    <source>
        <dbReference type="Pfam" id="PF20148"/>
    </source>
</evidence>
<dbReference type="InterPro" id="IPR050708">
    <property type="entry name" value="T6SS_VgrG/RHS"/>
</dbReference>
<sequence length="1260" mass="140547">MSNPIVKALEHAAEKLGKTLGKDAGKAVEDLYHGTGHRMKQVATNHAENDAKHAAELDNLLKNRGHQETPKSPHPTAAGGESKHPSTNSKTRDQLGENHENNNTRPENAKEDCGDPVDVANGHVFLAETDISLPGILPLRFVRKFESSYRVGRRIGPSWSSTVDQRLEIDEQGIIFVTEDGMLLSYDLPEPGQRRLPDHGPRWPLFRTPQGDWAIENPRTGHTRYFSEAAHAPGLALLDELTDRNGNYLSFDYDDETGAPLAIRHSGGYHLTFICDEQGRVTALYLAGGAEDGDDALVVSYEHDDMGNLTAVTKSSGVPGRYEYDDLHRMTAWVDTNGSRYEYTYDTSGRCVSQGGADGHLRYRYAYRQADPETGHRITTATNSLGHTTHYRINERLQVVAETDSLGNTSRKEWDSWDQLLSSTDACGSVTRYVWDDDHNLAAIQLPDGSVQTITCNALHLPIEITGANGAVWQQEWDRNGNRTSVTTPDGARSTFTHDATGAVAAVTDLTGATRHFVNGAAGLPTAVRDPLGNTTSVVRDAFGHVTQLIDPTGAIVRLEWSVEGNPTRRILQDGREESWTWDGEGNCVSHTDTNGGLTRYEYTHFDQLAARTGPDGVRYEFSYDTELHITSVRNPQGLTWDYTYDAAGRLLSETDFDDRTFTYRYDAAGRPTSRTNPLGQTLTYAWNAVGQLVSKGAAGEVTEYRYNRAGDFIGAVSPTSTLTCERDVMGRVLSETVDGRTTTYSYDAEGRRISRVTPTGVATHLAYDLAGNRTEMSVHGHRMTFAHDELGREVHRAFGTAHDVVTLTTAWDERSRPTHQTLATQARTVRSRAYRYRSDSYLTAVIDELRGTQSHFDLDPVGRPVAVTAENWSESYAYDVAGNQTTAEWPDHAGRTAARGERTYSGTRLLTAGRIRYAYDDAGRTLQRQKTRLSKKPDTWRYQWDAEDRLIACTTPDGTVWNYTYDPLGRRTAKRRLSADGSVAEETIFTWDGTRLAEQTTLHTGITLTWDHEDHRPLTQTERRIDWDQSEIDSRFFAIITDLVGTPTDLVDETGHVAWYSRRTLWGTTARNRDATAHTPLRFPGQYDDQETALHYNFHRHYDPDTARYLTPDPLGLEPAPNPATYPHNPHSWSDPLGLSPESCPKKKAQRSDPEQVCTVGDYAQESIPAQSKSQKFTAEERRQINDLGEQFGCHTCGSKDPFSKGGNFVPDHQPISSWVPDGTPQRLYPQCLPCSRQQAGWARQLAPIMRPLYESKGK</sequence>
<name>A0ABN6QT82_STRNI</name>
<dbReference type="EMBL" id="AP026073">
    <property type="protein sequence ID" value="BDM69389.1"/>
    <property type="molecule type" value="Genomic_DNA"/>
</dbReference>
<feature type="compositionally biased region" description="Basic and acidic residues" evidence="2">
    <location>
        <begin position="90"/>
        <end position="113"/>
    </location>
</feature>
<feature type="region of interest" description="Disordered" evidence="2">
    <location>
        <begin position="64"/>
        <end position="116"/>
    </location>
</feature>
<evidence type="ECO:0000313" key="6">
    <source>
        <dbReference type="Proteomes" id="UP001059597"/>
    </source>
</evidence>
<dbReference type="Pfam" id="PF25023">
    <property type="entry name" value="TEN_YD-shell"/>
    <property type="match status" value="2"/>
</dbReference>
<dbReference type="Pfam" id="PF20148">
    <property type="entry name" value="DUF6531"/>
    <property type="match status" value="1"/>
</dbReference>
<reference evidence="5" key="1">
    <citation type="submission" date="2022-06" db="EMBL/GenBank/DDBJ databases">
        <title>Complete genome sequence of Streptomyces nigrescens HEK616.</title>
        <authorList>
            <person name="Asamizu S."/>
            <person name="Onaka H."/>
        </authorList>
    </citation>
    <scope>NUCLEOTIDE SEQUENCE</scope>
    <source>
        <strain evidence="5">HEK616</strain>
    </source>
</reference>
<evidence type="ECO:0000259" key="4">
    <source>
        <dbReference type="Pfam" id="PF25023"/>
    </source>
</evidence>
<dbReference type="SUPFAM" id="SSF69304">
    <property type="entry name" value="Tricorn protease N-terminal domain"/>
    <property type="match status" value="1"/>
</dbReference>